<evidence type="ECO:0000313" key="2">
    <source>
        <dbReference type="EMBL" id="GAA4875271.1"/>
    </source>
</evidence>
<dbReference type="Pfam" id="PF13466">
    <property type="entry name" value="STAS_2"/>
    <property type="match status" value="1"/>
</dbReference>
<dbReference type="SUPFAM" id="SSF52091">
    <property type="entry name" value="SpoIIaa-like"/>
    <property type="match status" value="1"/>
</dbReference>
<sequence length="147" mass="15784">MTIDTEAPARTTSSPAVHDVDLDVDVPADLAERRRRAVAEAVAHAEPAATGNRRAAVGIRRYGPGCVALALRGRFDRTGRERLRALAAELERQAGTELVIDLSGLDGCDAGLARVLGRLRIRCLAREARVELHDPPEALAAELGHRP</sequence>
<dbReference type="EMBL" id="BAABHQ010000006">
    <property type="protein sequence ID" value="GAA4875271.1"/>
    <property type="molecule type" value="Genomic_DNA"/>
</dbReference>
<evidence type="ECO:0000313" key="3">
    <source>
        <dbReference type="Proteomes" id="UP001500457"/>
    </source>
</evidence>
<dbReference type="Gene3D" id="3.30.750.24">
    <property type="entry name" value="STAS domain"/>
    <property type="match status" value="1"/>
</dbReference>
<accession>A0ABP9ECW7</accession>
<dbReference type="RefSeq" id="WP_274232950.1">
    <property type="nucleotide sequence ID" value="NZ_BAABHQ010000006.1"/>
</dbReference>
<gene>
    <name evidence="2" type="ORF">GCM10023203_26730</name>
</gene>
<evidence type="ECO:0000259" key="1">
    <source>
        <dbReference type="Pfam" id="PF13466"/>
    </source>
</evidence>
<dbReference type="Proteomes" id="UP001500457">
    <property type="component" value="Unassembled WGS sequence"/>
</dbReference>
<organism evidence="2 3">
    <name type="scientific">Actinomycetospora straminea</name>
    <dbReference type="NCBI Taxonomy" id="663607"/>
    <lineage>
        <taxon>Bacteria</taxon>
        <taxon>Bacillati</taxon>
        <taxon>Actinomycetota</taxon>
        <taxon>Actinomycetes</taxon>
        <taxon>Pseudonocardiales</taxon>
        <taxon>Pseudonocardiaceae</taxon>
        <taxon>Actinomycetospora</taxon>
    </lineage>
</organism>
<proteinExistence type="predicted"/>
<reference evidence="3" key="1">
    <citation type="journal article" date="2019" name="Int. J. Syst. Evol. Microbiol.">
        <title>The Global Catalogue of Microorganisms (GCM) 10K type strain sequencing project: providing services to taxonomists for standard genome sequencing and annotation.</title>
        <authorList>
            <consortium name="The Broad Institute Genomics Platform"/>
            <consortium name="The Broad Institute Genome Sequencing Center for Infectious Disease"/>
            <person name="Wu L."/>
            <person name="Ma J."/>
        </authorList>
    </citation>
    <scope>NUCLEOTIDE SEQUENCE [LARGE SCALE GENOMIC DNA]</scope>
    <source>
        <strain evidence="3">JCM 17983</strain>
    </source>
</reference>
<feature type="domain" description="MlaB-like STAS" evidence="1">
    <location>
        <begin position="69"/>
        <end position="141"/>
    </location>
</feature>
<protein>
    <recommendedName>
        <fullName evidence="1">MlaB-like STAS domain-containing protein</fullName>
    </recommendedName>
</protein>
<dbReference type="InterPro" id="IPR036513">
    <property type="entry name" value="STAS_dom_sf"/>
</dbReference>
<comment type="caution">
    <text evidence="2">The sequence shown here is derived from an EMBL/GenBank/DDBJ whole genome shotgun (WGS) entry which is preliminary data.</text>
</comment>
<keyword evidence="3" id="KW-1185">Reference proteome</keyword>
<dbReference type="InterPro" id="IPR058548">
    <property type="entry name" value="MlaB-like_STAS"/>
</dbReference>
<name>A0ABP9ECW7_9PSEU</name>
<dbReference type="CDD" id="cd07043">
    <property type="entry name" value="STAS_anti-anti-sigma_factors"/>
    <property type="match status" value="1"/>
</dbReference>